<organism evidence="7 8">
    <name type="scientific">Petrolisthes manimaculis</name>
    <dbReference type="NCBI Taxonomy" id="1843537"/>
    <lineage>
        <taxon>Eukaryota</taxon>
        <taxon>Metazoa</taxon>
        <taxon>Ecdysozoa</taxon>
        <taxon>Arthropoda</taxon>
        <taxon>Crustacea</taxon>
        <taxon>Multicrustacea</taxon>
        <taxon>Malacostraca</taxon>
        <taxon>Eumalacostraca</taxon>
        <taxon>Eucarida</taxon>
        <taxon>Decapoda</taxon>
        <taxon>Pleocyemata</taxon>
        <taxon>Anomura</taxon>
        <taxon>Galatheoidea</taxon>
        <taxon>Porcellanidae</taxon>
        <taxon>Petrolisthes</taxon>
    </lineage>
</organism>
<feature type="domain" description="RRM" evidence="5">
    <location>
        <begin position="87"/>
        <end position="157"/>
    </location>
</feature>
<dbReference type="AlphaFoldDB" id="A0AAE1NFP5"/>
<dbReference type="SMART" id="SM00343">
    <property type="entry name" value="ZnF_C2HC"/>
    <property type="match status" value="1"/>
</dbReference>
<dbReference type="SUPFAM" id="SSF54928">
    <property type="entry name" value="RNA-binding domain, RBD"/>
    <property type="match status" value="2"/>
</dbReference>
<dbReference type="InterPro" id="IPR050502">
    <property type="entry name" value="Euk_RNA-bind_prot"/>
</dbReference>
<feature type="domain" description="CCHC-type" evidence="6">
    <location>
        <begin position="171"/>
        <end position="186"/>
    </location>
</feature>
<dbReference type="InterPro" id="IPR012677">
    <property type="entry name" value="Nucleotide-bd_a/b_plait_sf"/>
</dbReference>
<protein>
    <recommendedName>
        <fullName evidence="9">RNA-binding protein lark-like</fullName>
    </recommendedName>
</protein>
<dbReference type="Pfam" id="PF00098">
    <property type="entry name" value="zf-CCHC"/>
    <property type="match status" value="1"/>
</dbReference>
<evidence type="ECO:0000313" key="7">
    <source>
        <dbReference type="EMBL" id="KAK4287866.1"/>
    </source>
</evidence>
<dbReference type="PANTHER" id="PTHR48025">
    <property type="entry name" value="OS02G0815200 PROTEIN"/>
    <property type="match status" value="1"/>
</dbReference>
<evidence type="ECO:0000259" key="5">
    <source>
        <dbReference type="PROSITE" id="PS50102"/>
    </source>
</evidence>
<reference evidence="7" key="1">
    <citation type="submission" date="2023-11" db="EMBL/GenBank/DDBJ databases">
        <title>Genome assemblies of two species of porcelain crab, Petrolisthes cinctipes and Petrolisthes manimaculis (Anomura: Porcellanidae).</title>
        <authorList>
            <person name="Angst P."/>
        </authorList>
    </citation>
    <scope>NUCLEOTIDE SEQUENCE</scope>
    <source>
        <strain evidence="7">PB745_02</strain>
        <tissue evidence="7">Gill</tissue>
    </source>
</reference>
<dbReference type="EMBL" id="JAWZYT010006609">
    <property type="protein sequence ID" value="KAK4287866.1"/>
    <property type="molecule type" value="Genomic_DNA"/>
</dbReference>
<keyword evidence="1 3" id="KW-0694">RNA-binding</keyword>
<comment type="caution">
    <text evidence="7">The sequence shown here is derived from an EMBL/GenBank/DDBJ whole genome shotgun (WGS) entry which is preliminary data.</text>
</comment>
<evidence type="ECO:0000256" key="4">
    <source>
        <dbReference type="SAM" id="MobiDB-lite"/>
    </source>
</evidence>
<dbReference type="InterPro" id="IPR001878">
    <property type="entry name" value="Znf_CCHC"/>
</dbReference>
<dbReference type="InterPro" id="IPR035979">
    <property type="entry name" value="RBD_domain_sf"/>
</dbReference>
<dbReference type="PROSITE" id="PS50158">
    <property type="entry name" value="ZF_CCHC"/>
    <property type="match status" value="1"/>
</dbReference>
<dbReference type="Pfam" id="PF00076">
    <property type="entry name" value="RRM_1"/>
    <property type="match status" value="2"/>
</dbReference>
<feature type="compositionally biased region" description="Pro residues" evidence="4">
    <location>
        <begin position="318"/>
        <end position="329"/>
    </location>
</feature>
<feature type="domain" description="RRM" evidence="5">
    <location>
        <begin position="8"/>
        <end position="78"/>
    </location>
</feature>
<accession>A0AAE1NFP5</accession>
<dbReference type="GO" id="GO:0003729">
    <property type="term" value="F:mRNA binding"/>
    <property type="evidence" value="ECO:0007669"/>
    <property type="project" value="TreeGrafter"/>
</dbReference>
<feature type="region of interest" description="Disordered" evidence="4">
    <location>
        <begin position="185"/>
        <end position="245"/>
    </location>
</feature>
<dbReference type="PANTHER" id="PTHR48025:SF1">
    <property type="entry name" value="RRM DOMAIN-CONTAINING PROTEIN"/>
    <property type="match status" value="1"/>
</dbReference>
<dbReference type="SMART" id="SM00360">
    <property type="entry name" value="RRM"/>
    <property type="match status" value="2"/>
</dbReference>
<dbReference type="GO" id="GO:0005634">
    <property type="term" value="C:nucleus"/>
    <property type="evidence" value="ECO:0007669"/>
    <property type="project" value="TreeGrafter"/>
</dbReference>
<name>A0AAE1NFP5_9EUCA</name>
<dbReference type="GO" id="GO:0008270">
    <property type="term" value="F:zinc ion binding"/>
    <property type="evidence" value="ECO:0007669"/>
    <property type="project" value="UniProtKB-KW"/>
</dbReference>
<keyword evidence="8" id="KW-1185">Reference proteome</keyword>
<evidence type="ECO:0000256" key="2">
    <source>
        <dbReference type="PROSITE-ProRule" id="PRU00047"/>
    </source>
</evidence>
<evidence type="ECO:0000313" key="8">
    <source>
        <dbReference type="Proteomes" id="UP001292094"/>
    </source>
</evidence>
<sequence length="329" mass="37171">MPVRGNTFKIFVGNLSDRTSSSDIRELFEEHGGVVEADVVKNYGFVHMEKEEEGRAAIEVLNGHSLHGKSMVVEASTGARKGGNQKTKVFVGNLHKDSKLEELKSLFEVYGSVVEADILTNYAFIHMDDECQAQRAIRELDGYELHGLRLRVQESTSRVRQQAGMGNPDMCYRCGSGGHWSKECPRDGRLSGGGGSGGGARYPPPPAHPHHHHAAERERAGTRGGFGASSSRYDPYPPPPPPSYARERIMRYREEFERFDRYSRFYDDPLYERRYGEHPPPPLPPMMDDLYERRLPPLPPPPHPHPDYLRYGRRSPPQRYPPPPPAMRG</sequence>
<evidence type="ECO:0000259" key="6">
    <source>
        <dbReference type="PROSITE" id="PS50158"/>
    </source>
</evidence>
<dbReference type="Proteomes" id="UP001292094">
    <property type="component" value="Unassembled WGS sequence"/>
</dbReference>
<keyword evidence="2" id="KW-0863">Zinc-finger</keyword>
<keyword evidence="2" id="KW-0479">Metal-binding</keyword>
<evidence type="ECO:0008006" key="9">
    <source>
        <dbReference type="Google" id="ProtNLM"/>
    </source>
</evidence>
<feature type="region of interest" description="Disordered" evidence="4">
    <location>
        <begin position="273"/>
        <end position="329"/>
    </location>
</feature>
<gene>
    <name evidence="7" type="ORF">Pmani_039075</name>
</gene>
<keyword evidence="2" id="KW-0862">Zinc</keyword>
<dbReference type="Gene3D" id="3.30.70.330">
    <property type="match status" value="2"/>
</dbReference>
<evidence type="ECO:0000256" key="1">
    <source>
        <dbReference type="ARBA" id="ARBA00022884"/>
    </source>
</evidence>
<dbReference type="PROSITE" id="PS50102">
    <property type="entry name" value="RRM"/>
    <property type="match status" value="2"/>
</dbReference>
<dbReference type="InterPro" id="IPR000504">
    <property type="entry name" value="RRM_dom"/>
</dbReference>
<evidence type="ECO:0000256" key="3">
    <source>
        <dbReference type="PROSITE-ProRule" id="PRU00176"/>
    </source>
</evidence>
<feature type="compositionally biased region" description="Gly residues" evidence="4">
    <location>
        <begin position="190"/>
        <end position="200"/>
    </location>
</feature>
<dbReference type="Gene3D" id="4.10.60.10">
    <property type="entry name" value="Zinc finger, CCHC-type"/>
    <property type="match status" value="1"/>
</dbReference>
<proteinExistence type="predicted"/>